<proteinExistence type="predicted"/>
<keyword evidence="1" id="KW-0378">Hydrolase</keyword>
<reference evidence="1" key="1">
    <citation type="submission" date="2020-10" db="EMBL/GenBank/DDBJ databases">
        <authorList>
            <person name="Castelo-Branco R."/>
            <person name="Eusebio N."/>
            <person name="Adriana R."/>
            <person name="Vieira A."/>
            <person name="Brugerolle De Fraissinette N."/>
            <person name="Rezende De Castro R."/>
            <person name="Schneider M.P."/>
            <person name="Vasconcelos V."/>
            <person name="Leao P.N."/>
        </authorList>
    </citation>
    <scope>NUCLEOTIDE SEQUENCE</scope>
    <source>
        <strain evidence="1">LEGE 12446</strain>
    </source>
</reference>
<dbReference type="Gene3D" id="2.40.70.10">
    <property type="entry name" value="Acid Proteases"/>
    <property type="match status" value="1"/>
</dbReference>
<gene>
    <name evidence="1" type="ORF">IQ276_21035</name>
</gene>
<dbReference type="GO" id="GO:0008233">
    <property type="term" value="F:peptidase activity"/>
    <property type="evidence" value="ECO:0007669"/>
    <property type="project" value="UniProtKB-KW"/>
</dbReference>
<accession>A0A8J6ZXB0</accession>
<organism evidence="1 2">
    <name type="scientific">Desmonostoc muscorum LEGE 12446</name>
    <dbReference type="NCBI Taxonomy" id="1828758"/>
    <lineage>
        <taxon>Bacteria</taxon>
        <taxon>Bacillati</taxon>
        <taxon>Cyanobacteriota</taxon>
        <taxon>Cyanophyceae</taxon>
        <taxon>Nostocales</taxon>
        <taxon>Nostocaceae</taxon>
        <taxon>Desmonostoc</taxon>
    </lineage>
</organism>
<name>A0A8J6ZXB0_DESMC</name>
<dbReference type="EMBL" id="JADEXS010000319">
    <property type="protein sequence ID" value="MBE9024818.1"/>
    <property type="molecule type" value="Genomic_DNA"/>
</dbReference>
<dbReference type="Proteomes" id="UP000622533">
    <property type="component" value="Unassembled WGS sequence"/>
</dbReference>
<dbReference type="InterPro" id="IPR021109">
    <property type="entry name" value="Peptidase_aspartic_dom_sf"/>
</dbReference>
<evidence type="ECO:0000313" key="2">
    <source>
        <dbReference type="Proteomes" id="UP000622533"/>
    </source>
</evidence>
<dbReference type="AlphaFoldDB" id="A0A8J6ZXB0"/>
<dbReference type="GO" id="GO:0006508">
    <property type="term" value="P:proteolysis"/>
    <property type="evidence" value="ECO:0007669"/>
    <property type="project" value="UniProtKB-KW"/>
</dbReference>
<sequence length="120" mass="13239">MIQGEFDEIGQLFFEIELIADNGDILPVMALLDTGSTEWLAINDQDLEALEWLNVGTRDVVTGKGEVTFNIYLGKVVLDAQEFTVQAVAGSEFREIILGLPWLITRRLVVDFPAGVLTLG</sequence>
<keyword evidence="2" id="KW-1185">Reference proteome</keyword>
<dbReference type="RefSeq" id="WP_193919466.1">
    <property type="nucleotide sequence ID" value="NZ_JADEXS020000001.1"/>
</dbReference>
<evidence type="ECO:0000313" key="1">
    <source>
        <dbReference type="EMBL" id="MBE9024818.1"/>
    </source>
</evidence>
<keyword evidence="1" id="KW-0645">Protease</keyword>
<comment type="caution">
    <text evidence="1">The sequence shown here is derived from an EMBL/GenBank/DDBJ whole genome shotgun (WGS) entry which is preliminary data.</text>
</comment>
<protein>
    <submittedName>
        <fullName evidence="1">Aspartyl protease</fullName>
    </submittedName>
</protein>